<dbReference type="Pfam" id="PF16248">
    <property type="entry name" value="DUF4905"/>
    <property type="match status" value="1"/>
</dbReference>
<evidence type="ECO:0008006" key="3">
    <source>
        <dbReference type="Google" id="ProtNLM"/>
    </source>
</evidence>
<protein>
    <recommendedName>
        <fullName evidence="3">DUF4905 domain-containing protein</fullName>
    </recommendedName>
</protein>
<dbReference type="Proteomes" id="UP000001208">
    <property type="component" value="Chromosome"/>
</dbReference>
<gene>
    <name evidence="1" type="ordered locus">Ctha_1774</name>
</gene>
<name>B3QTN3_CHLT3</name>
<evidence type="ECO:0000313" key="1">
    <source>
        <dbReference type="EMBL" id="ACF14231.1"/>
    </source>
</evidence>
<dbReference type="InterPro" id="IPR032595">
    <property type="entry name" value="DUF4905"/>
</dbReference>
<dbReference type="EMBL" id="CP001100">
    <property type="protein sequence ID" value="ACF14231.1"/>
    <property type="molecule type" value="Genomic_DNA"/>
</dbReference>
<dbReference type="AlphaFoldDB" id="B3QTN3"/>
<organism evidence="1 2">
    <name type="scientific">Chloroherpeton thalassium (strain ATCC 35110 / GB-78)</name>
    <dbReference type="NCBI Taxonomy" id="517418"/>
    <lineage>
        <taxon>Bacteria</taxon>
        <taxon>Pseudomonadati</taxon>
        <taxon>Chlorobiota</taxon>
        <taxon>Chlorobiia</taxon>
        <taxon>Chlorobiales</taxon>
        <taxon>Chloroherpetonaceae</taxon>
        <taxon>Chloroherpeton</taxon>
    </lineage>
</organism>
<accession>B3QTN3</accession>
<dbReference type="SUPFAM" id="SSF50998">
    <property type="entry name" value="Quinoprotein alcohol dehydrogenase-like"/>
    <property type="match status" value="1"/>
</dbReference>
<dbReference type="KEGG" id="cts:Ctha_1774"/>
<dbReference type="eggNOG" id="ENOG50333G5">
    <property type="taxonomic scope" value="Bacteria"/>
</dbReference>
<dbReference type="RefSeq" id="WP_012500315.1">
    <property type="nucleotide sequence ID" value="NC_011026.1"/>
</dbReference>
<dbReference type="HOGENOM" id="CLU_985878_0_0_10"/>
<sequence length="304" mass="34449">MLNFFKKTRSPKWEFQKSGNIWRAFFLENGKLICEHRSTEQKQVSFFLLDDETGTLIWEDFVLTHPSGAMAGALVGDGWWVGLEAVYQNLIFFHSFYDPTVPEHLGIWALESTTKKIKWARPELSFICLTLDNQILAYRESLVGGFVERYFLTIDPLSGNEGVDLGQNAQRIHELRATSLGFEASQAVRLPEKIDGKSTPNPALLTLAEKHAKIDSVIAGYDIISQNERVVLGFHKQTQAVTRNQAGLPVKALDYVLKVIENEKVIYEDVIGTGMSGLILDGFFTRNQKLYYVRHKDTLCCVEL</sequence>
<keyword evidence="2" id="KW-1185">Reference proteome</keyword>
<reference evidence="1 2" key="1">
    <citation type="submission" date="2008-06" db="EMBL/GenBank/DDBJ databases">
        <title>Complete sequence of Chloroherpeton thalassium ATCC 35110.</title>
        <authorList>
            <consortium name="US DOE Joint Genome Institute"/>
            <person name="Lucas S."/>
            <person name="Copeland A."/>
            <person name="Lapidus A."/>
            <person name="Glavina del Rio T."/>
            <person name="Dalin E."/>
            <person name="Tice H."/>
            <person name="Bruce D."/>
            <person name="Goodwin L."/>
            <person name="Pitluck S."/>
            <person name="Schmutz J."/>
            <person name="Larimer F."/>
            <person name="Land M."/>
            <person name="Hauser L."/>
            <person name="Kyrpides N."/>
            <person name="Mikhailova N."/>
            <person name="Liu Z."/>
            <person name="Li T."/>
            <person name="Zhao F."/>
            <person name="Overmann J."/>
            <person name="Bryant D.A."/>
            <person name="Richardson P."/>
        </authorList>
    </citation>
    <scope>NUCLEOTIDE SEQUENCE [LARGE SCALE GENOMIC DNA]</scope>
    <source>
        <strain evidence="2">ATCC 35110 / GB-78</strain>
    </source>
</reference>
<proteinExistence type="predicted"/>
<evidence type="ECO:0000313" key="2">
    <source>
        <dbReference type="Proteomes" id="UP000001208"/>
    </source>
</evidence>
<dbReference type="OrthoDB" id="597091at2"/>
<dbReference type="InterPro" id="IPR011047">
    <property type="entry name" value="Quinoprotein_ADH-like_sf"/>
</dbReference>